<keyword evidence="2" id="KW-1185">Reference proteome</keyword>
<comment type="caution">
    <text evidence="1">The sequence shown here is derived from an EMBL/GenBank/DDBJ whole genome shotgun (WGS) entry which is preliminary data.</text>
</comment>
<dbReference type="Proteomes" id="UP001196413">
    <property type="component" value="Unassembled WGS sequence"/>
</dbReference>
<name>A0AAD5QW28_PARTN</name>
<sequence length="66" mass="7704">MRFILHTRSSPSKVIHSISELPKKRRLEGNEAEDLQRRRKTVDDRLELPPPKKIKRVGISFSLLQA</sequence>
<dbReference type="AlphaFoldDB" id="A0AAD5QW28"/>
<organism evidence="1 2">
    <name type="scientific">Parelaphostrongylus tenuis</name>
    <name type="common">Meningeal worm</name>
    <dbReference type="NCBI Taxonomy" id="148309"/>
    <lineage>
        <taxon>Eukaryota</taxon>
        <taxon>Metazoa</taxon>
        <taxon>Ecdysozoa</taxon>
        <taxon>Nematoda</taxon>
        <taxon>Chromadorea</taxon>
        <taxon>Rhabditida</taxon>
        <taxon>Rhabditina</taxon>
        <taxon>Rhabditomorpha</taxon>
        <taxon>Strongyloidea</taxon>
        <taxon>Metastrongylidae</taxon>
        <taxon>Parelaphostrongylus</taxon>
    </lineage>
</organism>
<gene>
    <name evidence="1" type="ORF">KIN20_023446</name>
</gene>
<accession>A0AAD5QW28</accession>
<proteinExistence type="predicted"/>
<dbReference type="EMBL" id="JAHQIW010004752">
    <property type="protein sequence ID" value="KAJ1363552.1"/>
    <property type="molecule type" value="Genomic_DNA"/>
</dbReference>
<evidence type="ECO:0000313" key="2">
    <source>
        <dbReference type="Proteomes" id="UP001196413"/>
    </source>
</evidence>
<protein>
    <submittedName>
        <fullName evidence="1">Uncharacterized protein</fullName>
    </submittedName>
</protein>
<reference evidence="1" key="1">
    <citation type="submission" date="2021-06" db="EMBL/GenBank/DDBJ databases">
        <title>Parelaphostrongylus tenuis whole genome reference sequence.</title>
        <authorList>
            <person name="Garwood T.J."/>
            <person name="Larsen P.A."/>
            <person name="Fountain-Jones N.M."/>
            <person name="Garbe J.R."/>
            <person name="Macchietto M.G."/>
            <person name="Kania S.A."/>
            <person name="Gerhold R.W."/>
            <person name="Richards J.E."/>
            <person name="Wolf T.M."/>
        </authorList>
    </citation>
    <scope>NUCLEOTIDE SEQUENCE</scope>
    <source>
        <strain evidence="1">MNPRO001-30</strain>
        <tissue evidence="1">Meninges</tissue>
    </source>
</reference>
<evidence type="ECO:0000313" key="1">
    <source>
        <dbReference type="EMBL" id="KAJ1363552.1"/>
    </source>
</evidence>